<dbReference type="Proteomes" id="UP000789833">
    <property type="component" value="Unassembled WGS sequence"/>
</dbReference>
<comment type="caution">
    <text evidence="4">The sequence shown here is derived from an EMBL/GenBank/DDBJ whole genome shotgun (WGS) entry which is preliminary data.</text>
</comment>
<evidence type="ECO:0000259" key="3">
    <source>
        <dbReference type="PROSITE" id="PS51186"/>
    </source>
</evidence>
<proteinExistence type="predicted"/>
<feature type="domain" description="N-acetyltransferase" evidence="3">
    <location>
        <begin position="6"/>
        <end position="167"/>
    </location>
</feature>
<dbReference type="Pfam" id="PF00583">
    <property type="entry name" value="Acetyltransf_1"/>
    <property type="match status" value="1"/>
</dbReference>
<dbReference type="PANTHER" id="PTHR43072:SF23">
    <property type="entry name" value="UPF0039 PROTEIN C11D3.02C"/>
    <property type="match status" value="1"/>
</dbReference>
<reference evidence="4 5" key="1">
    <citation type="submission" date="2021-10" db="EMBL/GenBank/DDBJ databases">
        <authorList>
            <person name="Criscuolo A."/>
        </authorList>
    </citation>
    <scope>NUCLEOTIDE SEQUENCE [LARGE SCALE GENOMIC DNA]</scope>
    <source>
        <strain evidence="5">CIP 111883</strain>
    </source>
</reference>
<gene>
    <name evidence="4" type="primary">ywnH_1</name>
    <name evidence="4" type="ORF">BACCIP111883_00710</name>
</gene>
<dbReference type="InterPro" id="IPR016181">
    <property type="entry name" value="Acyl_CoA_acyltransferase"/>
</dbReference>
<protein>
    <submittedName>
        <fullName evidence="4">Phosphinothricin acetyltransferase YwnH</fullName>
        <ecNumber evidence="4">2.3.1.183</ecNumber>
    </submittedName>
</protein>
<dbReference type="PROSITE" id="PS51186">
    <property type="entry name" value="GNAT"/>
    <property type="match status" value="1"/>
</dbReference>
<dbReference type="InterPro" id="IPR000182">
    <property type="entry name" value="GNAT_dom"/>
</dbReference>
<dbReference type="SUPFAM" id="SSF55729">
    <property type="entry name" value="Acyl-CoA N-acyltransferases (Nat)"/>
    <property type="match status" value="1"/>
</dbReference>
<dbReference type="PANTHER" id="PTHR43072">
    <property type="entry name" value="N-ACETYLTRANSFERASE"/>
    <property type="match status" value="1"/>
</dbReference>
<dbReference type="EMBL" id="CAKJTJ010000002">
    <property type="protein sequence ID" value="CAG9619942.1"/>
    <property type="molecule type" value="Genomic_DNA"/>
</dbReference>
<dbReference type="CDD" id="cd04301">
    <property type="entry name" value="NAT_SF"/>
    <property type="match status" value="1"/>
</dbReference>
<organism evidence="4 5">
    <name type="scientific">Sutcliffiella rhizosphaerae</name>
    <dbReference type="NCBI Taxonomy" id="2880967"/>
    <lineage>
        <taxon>Bacteria</taxon>
        <taxon>Bacillati</taxon>
        <taxon>Bacillota</taxon>
        <taxon>Bacilli</taxon>
        <taxon>Bacillales</taxon>
        <taxon>Bacillaceae</taxon>
        <taxon>Sutcliffiella</taxon>
    </lineage>
</organism>
<dbReference type="Gene3D" id="3.40.630.30">
    <property type="match status" value="1"/>
</dbReference>
<evidence type="ECO:0000256" key="2">
    <source>
        <dbReference type="ARBA" id="ARBA00023315"/>
    </source>
</evidence>
<name>A0ABM8YJA8_9BACI</name>
<keyword evidence="2 4" id="KW-0012">Acyltransferase</keyword>
<sequence>MNNLPIKIRKAAIHDLSAVVAIYNSTIASRMVTADTEEVVVEKRLDWFHQHHDKRPLWIVECDNEICAWISFQDFYGRPAYSATAEVSIYLHESMRGKGLGGTLLQWTFEQSKDLQIENLVAFIFAHNRPSIRLFEKYGFEQWGLLPQVAELDNIKRDLVILGKKINS</sequence>
<accession>A0ABM8YJA8</accession>
<dbReference type="GO" id="GO:0102971">
    <property type="term" value="F:phosphinothricin N-acetyltransferase activity"/>
    <property type="evidence" value="ECO:0007669"/>
    <property type="project" value="UniProtKB-EC"/>
</dbReference>
<keyword evidence="1 4" id="KW-0808">Transferase</keyword>
<dbReference type="RefSeq" id="WP_230499863.1">
    <property type="nucleotide sequence ID" value="NZ_CAKJTJ010000002.1"/>
</dbReference>
<keyword evidence="5" id="KW-1185">Reference proteome</keyword>
<evidence type="ECO:0000313" key="5">
    <source>
        <dbReference type="Proteomes" id="UP000789833"/>
    </source>
</evidence>
<evidence type="ECO:0000313" key="4">
    <source>
        <dbReference type="EMBL" id="CAG9619942.1"/>
    </source>
</evidence>
<dbReference type="EC" id="2.3.1.183" evidence="4"/>
<evidence type="ECO:0000256" key="1">
    <source>
        <dbReference type="ARBA" id="ARBA00022679"/>
    </source>
</evidence>